<dbReference type="Proteomes" id="UP000006280">
    <property type="component" value="Segment"/>
</dbReference>
<evidence type="ECO:0000313" key="1">
    <source>
        <dbReference type="EMBL" id="AFQ22223.1"/>
    </source>
</evidence>
<accession>J9QM67</accession>
<dbReference type="KEGG" id="vg:13826860"/>
<gene>
    <name evidence="1" type="ORF">My1_064</name>
</gene>
<dbReference type="RefSeq" id="YP_006906316.1">
    <property type="nucleotide sequence ID" value="NC_018837.1"/>
</dbReference>
<dbReference type="GeneID" id="13826860"/>
<name>J9QM67_9CAUD</name>
<evidence type="ECO:0000313" key="2">
    <source>
        <dbReference type="Proteomes" id="UP000006280"/>
    </source>
</evidence>
<organism evidence="1 2">
    <name type="scientific">Pectobacterium phage My1</name>
    <dbReference type="NCBI Taxonomy" id="1204539"/>
    <lineage>
        <taxon>Viruses</taxon>
        <taxon>Duplodnaviria</taxon>
        <taxon>Heunggongvirae</taxon>
        <taxon>Uroviricota</taxon>
        <taxon>Caudoviricetes</taxon>
        <taxon>Demerecviridae</taxon>
        <taxon>Mccorquodalevirinae</taxon>
        <taxon>Myunavirus</taxon>
        <taxon>Myunavirus My1</taxon>
    </lineage>
</organism>
<dbReference type="EMBL" id="JX195166">
    <property type="protein sequence ID" value="AFQ22223.1"/>
    <property type="molecule type" value="Genomic_DNA"/>
</dbReference>
<sequence>MKITYSTNMMGPVSNRWYEDNGIPFTEVTEQSVLKPGTTYTRKVFDKQYCGGRIDIYGTGDPYGTAVGAPIMEAESWYALQKFCSTLVTDRILSMKEIDSLLLERTGFKIKYFEKKV</sequence>
<keyword evidence="2" id="KW-1185">Reference proteome</keyword>
<proteinExistence type="predicted"/>
<reference evidence="1 2" key="1">
    <citation type="journal article" date="2012" name="J. Virol.">
        <title>Complete Genome Sequence of Pectobacterium carotovorum subsp. carotovorum Bacteriophage My1.</title>
        <authorList>
            <person name="Lee D.H."/>
            <person name="Lee J.H."/>
            <person name="Shin H."/>
            <person name="Ji S."/>
            <person name="Roh E."/>
            <person name="Jung K."/>
            <person name="Ryu S."/>
            <person name="Choi J."/>
            <person name="Heu S."/>
        </authorList>
    </citation>
    <scope>NUCLEOTIDE SEQUENCE [LARGE SCALE GENOMIC DNA]</scope>
</reference>
<protein>
    <submittedName>
        <fullName evidence="1">Uncharacterized protein</fullName>
    </submittedName>
</protein>
<dbReference type="OrthoDB" id="26156at10239"/>